<evidence type="ECO:0000313" key="2">
    <source>
        <dbReference type="Proteomes" id="UP000195667"/>
    </source>
</evidence>
<dbReference type="AlphaFoldDB" id="A0A1R4H7M0"/>
<dbReference type="Proteomes" id="UP000195667">
    <property type="component" value="Unassembled WGS sequence"/>
</dbReference>
<protein>
    <submittedName>
        <fullName evidence="1">Uncharacterized protein</fullName>
    </submittedName>
</protein>
<accession>A0A1R4H7M0</accession>
<keyword evidence="2" id="KW-1185">Reference proteome</keyword>
<dbReference type="EMBL" id="FUKI01000099">
    <property type="protein sequence ID" value="SJM92199.1"/>
    <property type="molecule type" value="Genomic_DNA"/>
</dbReference>
<name>A0A1R4H7M0_9GAMM</name>
<organism evidence="1 2">
    <name type="scientific">Crenothrix polyspora</name>
    <dbReference type="NCBI Taxonomy" id="360316"/>
    <lineage>
        <taxon>Bacteria</taxon>
        <taxon>Pseudomonadati</taxon>
        <taxon>Pseudomonadota</taxon>
        <taxon>Gammaproteobacteria</taxon>
        <taxon>Methylococcales</taxon>
        <taxon>Crenotrichaceae</taxon>
        <taxon>Crenothrix</taxon>
    </lineage>
</organism>
<dbReference type="RefSeq" id="WP_087143290.1">
    <property type="nucleotide sequence ID" value="NZ_FUKI01000099.1"/>
</dbReference>
<proteinExistence type="predicted"/>
<reference evidence="2" key="1">
    <citation type="submission" date="2017-02" db="EMBL/GenBank/DDBJ databases">
        <authorList>
            <person name="Daims H."/>
        </authorList>
    </citation>
    <scope>NUCLEOTIDE SEQUENCE [LARGE SCALE GENOMIC DNA]</scope>
</reference>
<gene>
    <name evidence="1" type="ORF">CRENPOLYSF1_250014</name>
</gene>
<evidence type="ECO:0000313" key="1">
    <source>
        <dbReference type="EMBL" id="SJM92199.1"/>
    </source>
</evidence>
<sequence length="60" mass="6803">MSVVPKPGVRLNLRDLFDNPTAVELTTTFINITDMNNRGDIVGYTDESGYLLQRVLPKHR</sequence>